<organism evidence="1">
    <name type="scientific">marine sediment metagenome</name>
    <dbReference type="NCBI Taxonomy" id="412755"/>
    <lineage>
        <taxon>unclassified sequences</taxon>
        <taxon>metagenomes</taxon>
        <taxon>ecological metagenomes</taxon>
    </lineage>
</organism>
<comment type="caution">
    <text evidence="1">The sequence shown here is derived from an EMBL/GenBank/DDBJ whole genome shotgun (WGS) entry which is preliminary data.</text>
</comment>
<dbReference type="EMBL" id="LAZR01015177">
    <property type="protein sequence ID" value="KKM14306.1"/>
    <property type="molecule type" value="Genomic_DNA"/>
</dbReference>
<name>A0A0F9HFS0_9ZZZZ</name>
<gene>
    <name evidence="1" type="ORF">LCGC14_1707450</name>
</gene>
<protein>
    <submittedName>
        <fullName evidence="1">Uncharacterized protein</fullName>
    </submittedName>
</protein>
<dbReference type="AlphaFoldDB" id="A0A0F9HFS0"/>
<dbReference type="SUPFAM" id="SSF53448">
    <property type="entry name" value="Nucleotide-diphospho-sugar transferases"/>
    <property type="match status" value="1"/>
</dbReference>
<proteinExistence type="predicted"/>
<evidence type="ECO:0000313" key="1">
    <source>
        <dbReference type="EMBL" id="KKM14306.1"/>
    </source>
</evidence>
<accession>A0A0F9HFS0</accession>
<reference evidence="1" key="1">
    <citation type="journal article" date="2015" name="Nature">
        <title>Complex archaea that bridge the gap between prokaryotes and eukaryotes.</title>
        <authorList>
            <person name="Spang A."/>
            <person name="Saw J.H."/>
            <person name="Jorgensen S.L."/>
            <person name="Zaremba-Niedzwiedzka K."/>
            <person name="Martijn J."/>
            <person name="Lind A.E."/>
            <person name="van Eijk R."/>
            <person name="Schleper C."/>
            <person name="Guy L."/>
            <person name="Ettema T.J."/>
        </authorList>
    </citation>
    <scope>NUCLEOTIDE SEQUENCE</scope>
</reference>
<sequence length="323" mass="37745">MLGSVEKLKEKVMTTRHLVDKRLKNYAIASIIVFNMVDIPFNRDSAGGQISKPEEKLDFIKETINDFMRFAPGVYLEYFVIINANTDCELTKAYYQEIDGTKTKYNTTIKVLDAPEEKYHGPFASRQALYHAYPNFRYYFTCDADCIPIKDNWYKDGIDKMCEDDEIGSIGAWMTVKPFQCPDHIEYTDVEGNVIPPPAVYYTSGFFSFIRGHIYQLFDQYWGKDWFTQGKCYRDYAVCEGELMFAHRIQQLGYKVADFNDEEMDAPLCWHVPDVLFPNATVGNQFVYPTKSKVSPFFHTYLKLHMPKEYKELIEYAERFAKN</sequence>
<dbReference type="InterPro" id="IPR029044">
    <property type="entry name" value="Nucleotide-diphossugar_trans"/>
</dbReference>